<dbReference type="eggNOG" id="COG1409">
    <property type="taxonomic scope" value="Bacteria"/>
</dbReference>
<evidence type="ECO:0000313" key="2">
    <source>
        <dbReference type="EMBL" id="ADE55620.1"/>
    </source>
</evidence>
<dbReference type="AlphaFoldDB" id="D5EPB0"/>
<dbReference type="Gene3D" id="3.60.21.10">
    <property type="match status" value="1"/>
</dbReference>
<evidence type="ECO:0000259" key="1">
    <source>
        <dbReference type="Pfam" id="PF00149"/>
    </source>
</evidence>
<dbReference type="InterPro" id="IPR029052">
    <property type="entry name" value="Metallo-depent_PP-like"/>
</dbReference>
<evidence type="ECO:0000313" key="3">
    <source>
        <dbReference type="Proteomes" id="UP000000925"/>
    </source>
</evidence>
<dbReference type="PANTHER" id="PTHR12905:SF0">
    <property type="entry name" value="CALCINEURIN-LIKE PHOSPHOESTERASE DOMAIN-CONTAINING PROTEIN"/>
    <property type="match status" value="1"/>
</dbReference>
<feature type="domain" description="Calcineurin-like phosphoesterase" evidence="1">
    <location>
        <begin position="1"/>
        <end position="183"/>
    </location>
</feature>
<proteinExistence type="predicted"/>
<dbReference type="EMBL" id="CP001998">
    <property type="protein sequence ID" value="ADE55620.1"/>
    <property type="molecule type" value="Genomic_DNA"/>
</dbReference>
<dbReference type="InterPro" id="IPR051693">
    <property type="entry name" value="UPF0046_metallophosphoest"/>
</dbReference>
<dbReference type="SUPFAM" id="SSF56300">
    <property type="entry name" value="Metallo-dependent phosphatases"/>
    <property type="match status" value="1"/>
</dbReference>
<dbReference type="GO" id="GO:0016787">
    <property type="term" value="F:hydrolase activity"/>
    <property type="evidence" value="ECO:0007669"/>
    <property type="project" value="InterPro"/>
</dbReference>
<dbReference type="STRING" id="583355.Caka_2604"/>
<dbReference type="KEGG" id="caa:Caka_2604"/>
<dbReference type="CDD" id="cd00838">
    <property type="entry name" value="MPP_superfamily"/>
    <property type="match status" value="1"/>
</dbReference>
<name>D5EPB0_CORAD</name>
<dbReference type="RefSeq" id="WP_013044342.1">
    <property type="nucleotide sequence ID" value="NC_014008.1"/>
</dbReference>
<dbReference type="PANTHER" id="PTHR12905">
    <property type="entry name" value="METALLOPHOSPHOESTERASE"/>
    <property type="match status" value="1"/>
</dbReference>
<dbReference type="Pfam" id="PF00149">
    <property type="entry name" value="Metallophos"/>
    <property type="match status" value="1"/>
</dbReference>
<sequence>MKLLLVADLHYTLPQWDWLDATAERFDIVVIAGDLLELNSIVPREAQIVVLRKYLQRIAKKVPLLVCSGNHDTLDSPQGKTAQWLQDKHDAKYWTDGEHYTADNLFFSILPWWESETDQIATERQLERDASQAMGKRWIWVYHPPPKGSPTAWNGKQDHGDPLLCQWIERFQPELVLGGHIHNAPYLADGSWIDLIGHTWCLNSGLQLGQVPSFTVWEIPDDRLVWISNEEVEECFLKAPLKRSSLL</sequence>
<reference evidence="2 3" key="1">
    <citation type="journal article" date="2010" name="Stand. Genomic Sci.">
        <title>Complete genome sequence of Coraliomargarita akajimensis type strain (04OKA010-24).</title>
        <authorList>
            <person name="Mavromatis K."/>
            <person name="Abt B."/>
            <person name="Brambilla E."/>
            <person name="Lapidus A."/>
            <person name="Copeland A."/>
            <person name="Deshpande S."/>
            <person name="Nolan M."/>
            <person name="Lucas S."/>
            <person name="Tice H."/>
            <person name="Cheng J.F."/>
            <person name="Han C."/>
            <person name="Detter J.C."/>
            <person name="Woyke T."/>
            <person name="Goodwin L."/>
            <person name="Pitluck S."/>
            <person name="Held B."/>
            <person name="Brettin T."/>
            <person name="Tapia R."/>
            <person name="Ivanova N."/>
            <person name="Mikhailova N."/>
            <person name="Pati A."/>
            <person name="Liolios K."/>
            <person name="Chen A."/>
            <person name="Palaniappan K."/>
            <person name="Land M."/>
            <person name="Hauser L."/>
            <person name="Chang Y.J."/>
            <person name="Jeffries C.D."/>
            <person name="Rohde M."/>
            <person name="Goker M."/>
            <person name="Bristow J."/>
            <person name="Eisen J.A."/>
            <person name="Markowitz V."/>
            <person name="Hugenholtz P."/>
            <person name="Klenk H.P."/>
            <person name="Kyrpides N.C."/>
        </authorList>
    </citation>
    <scope>NUCLEOTIDE SEQUENCE [LARGE SCALE GENOMIC DNA]</scope>
    <source>
        <strain evidence="3">DSM 45221 / IAM 15411 / JCM 23193 / KCTC 12865</strain>
    </source>
</reference>
<dbReference type="InterPro" id="IPR004843">
    <property type="entry name" value="Calcineurin-like_PHP"/>
</dbReference>
<protein>
    <submittedName>
        <fullName evidence="2">Metallophosphoesterase</fullName>
    </submittedName>
</protein>
<accession>D5EPB0</accession>
<keyword evidence="3" id="KW-1185">Reference proteome</keyword>
<dbReference type="OrthoDB" id="332939at2"/>
<gene>
    <name evidence="2" type="ordered locus">Caka_2604</name>
</gene>
<organism evidence="2 3">
    <name type="scientific">Coraliomargarita akajimensis (strain DSM 45221 / IAM 15411 / JCM 23193 / KCTC 12865 / 04OKA010-24)</name>
    <dbReference type="NCBI Taxonomy" id="583355"/>
    <lineage>
        <taxon>Bacteria</taxon>
        <taxon>Pseudomonadati</taxon>
        <taxon>Verrucomicrobiota</taxon>
        <taxon>Opitutia</taxon>
        <taxon>Puniceicoccales</taxon>
        <taxon>Coraliomargaritaceae</taxon>
        <taxon>Coraliomargarita</taxon>
    </lineage>
</organism>
<dbReference type="HOGENOM" id="CLU_1010727_0_0_0"/>
<dbReference type="Proteomes" id="UP000000925">
    <property type="component" value="Chromosome"/>
</dbReference>